<dbReference type="Proteomes" id="UP001596364">
    <property type="component" value="Unassembled WGS sequence"/>
</dbReference>
<evidence type="ECO:0000313" key="2">
    <source>
        <dbReference type="Proteomes" id="UP001596364"/>
    </source>
</evidence>
<dbReference type="InterPro" id="IPR010836">
    <property type="entry name" value="SapC"/>
</dbReference>
<dbReference type="RefSeq" id="WP_165490676.1">
    <property type="nucleotide sequence ID" value="NZ_JBHSUS010000001.1"/>
</dbReference>
<gene>
    <name evidence="1" type="ORF">ACFP85_07970</name>
</gene>
<name>A0ABW1XJ40_9ALTE</name>
<keyword evidence="2" id="KW-1185">Reference proteome</keyword>
<evidence type="ECO:0000313" key="1">
    <source>
        <dbReference type="EMBL" id="MFC6440079.1"/>
    </source>
</evidence>
<accession>A0ABW1XJ40</accession>
<protein>
    <submittedName>
        <fullName evidence="1">SapC family protein</fullName>
    </submittedName>
</protein>
<proteinExistence type="predicted"/>
<sequence length="238" mass="26763">MSTQKIVPLNKNTHAKLKIKSTANFSHVAQQHLIPVVVQEFIPVSSSFPIIFVKESAESENFVPVALMGLTKGENLYVNSERYDEIYVPAALRNYPLSIAGDEEKGQFFVCIDESSELVNEDEGTALFNDDGSETEYLQKRRDFTGKFIENMQTTKSFMKFLQDNELLVSNDLTVKIDSGETFNLNGIFRVDEEKLAGLDEAKFEDMRKRGALPAIYAHLNSLQQVQRVAKRKAAATA</sequence>
<dbReference type="EMBL" id="JBHSUS010000001">
    <property type="protein sequence ID" value="MFC6440079.1"/>
    <property type="molecule type" value="Genomic_DNA"/>
</dbReference>
<dbReference type="Pfam" id="PF07277">
    <property type="entry name" value="SapC"/>
    <property type="match status" value="1"/>
</dbReference>
<reference evidence="2" key="1">
    <citation type="journal article" date="2019" name="Int. J. Syst. Evol. Microbiol.">
        <title>The Global Catalogue of Microorganisms (GCM) 10K type strain sequencing project: providing services to taxonomists for standard genome sequencing and annotation.</title>
        <authorList>
            <consortium name="The Broad Institute Genomics Platform"/>
            <consortium name="The Broad Institute Genome Sequencing Center for Infectious Disease"/>
            <person name="Wu L."/>
            <person name="Ma J."/>
        </authorList>
    </citation>
    <scope>NUCLEOTIDE SEQUENCE [LARGE SCALE GENOMIC DNA]</scope>
    <source>
        <strain evidence="2">CGMCC 1.16031</strain>
    </source>
</reference>
<comment type="caution">
    <text evidence="1">The sequence shown here is derived from an EMBL/GenBank/DDBJ whole genome shotgun (WGS) entry which is preliminary data.</text>
</comment>
<organism evidence="1 2">
    <name type="scientific">Pseudobowmanella zhangzhouensis</name>
    <dbReference type="NCBI Taxonomy" id="1537679"/>
    <lineage>
        <taxon>Bacteria</taxon>
        <taxon>Pseudomonadati</taxon>
        <taxon>Pseudomonadota</taxon>
        <taxon>Gammaproteobacteria</taxon>
        <taxon>Alteromonadales</taxon>
        <taxon>Alteromonadaceae</taxon>
    </lineage>
</organism>